<evidence type="ECO:0000256" key="10">
    <source>
        <dbReference type="HAMAP-Rule" id="MF_01037"/>
    </source>
</evidence>
<evidence type="ECO:0000256" key="1">
    <source>
        <dbReference type="ARBA" id="ARBA00001974"/>
    </source>
</evidence>
<keyword evidence="7 10" id="KW-0274">FAD</keyword>
<dbReference type="InterPro" id="IPR040131">
    <property type="entry name" value="MnmG_N"/>
</dbReference>
<feature type="binding site" evidence="10">
    <location>
        <begin position="11"/>
        <end position="16"/>
    </location>
    <ligand>
        <name>FAD</name>
        <dbReference type="ChEBI" id="CHEBI:57692"/>
    </ligand>
</feature>
<protein>
    <recommendedName>
        <fullName evidence="10">Methylenetetrahydrofolate--tRNA-(uracil-5-)-methyltransferase TrmFO</fullName>
        <ecNumber evidence="10">2.1.1.74</ecNumber>
    </recommendedName>
    <alternativeName>
        <fullName evidence="10">Folate-dependent tRNA (uracil-5-)-methyltransferase</fullName>
    </alternativeName>
    <alternativeName>
        <fullName evidence="10">Folate-dependent tRNA(M-5-U54)-methyltransferase</fullName>
    </alternativeName>
</protein>
<dbReference type="EMBL" id="NVSR01000013">
    <property type="protein sequence ID" value="PCI29523.1"/>
    <property type="molecule type" value="Genomic_DNA"/>
</dbReference>
<evidence type="ECO:0000256" key="3">
    <source>
        <dbReference type="ARBA" id="ARBA00022603"/>
    </source>
</evidence>
<organism evidence="12 13">
    <name type="scientific">SAR324 cluster bacterium</name>
    <dbReference type="NCBI Taxonomy" id="2024889"/>
    <lineage>
        <taxon>Bacteria</taxon>
        <taxon>Deltaproteobacteria</taxon>
        <taxon>SAR324 cluster</taxon>
    </lineage>
</organism>
<dbReference type="Pfam" id="PF01134">
    <property type="entry name" value="GIDA"/>
    <property type="match status" value="1"/>
</dbReference>
<dbReference type="AlphaFoldDB" id="A0A2A4T7I3"/>
<evidence type="ECO:0000256" key="8">
    <source>
        <dbReference type="ARBA" id="ARBA00022857"/>
    </source>
</evidence>
<keyword evidence="3 10" id="KW-0489">Methyltransferase</keyword>
<dbReference type="GO" id="GO:0005829">
    <property type="term" value="C:cytosol"/>
    <property type="evidence" value="ECO:0007669"/>
    <property type="project" value="TreeGrafter"/>
</dbReference>
<dbReference type="EC" id="2.1.1.74" evidence="10"/>
<comment type="function">
    <text evidence="10">Catalyzes the folate-dependent formation of 5-methyl-uridine at position 54 (M-5-U54) in all tRNAs.</text>
</comment>
<comment type="cofactor">
    <cofactor evidence="1 10">
        <name>FAD</name>
        <dbReference type="ChEBI" id="CHEBI:57692"/>
    </cofactor>
</comment>
<dbReference type="HAMAP" id="MF_01037">
    <property type="entry name" value="TrmFO"/>
    <property type="match status" value="1"/>
</dbReference>
<dbReference type="InterPro" id="IPR036188">
    <property type="entry name" value="FAD/NAD-bd_sf"/>
</dbReference>
<evidence type="ECO:0000256" key="7">
    <source>
        <dbReference type="ARBA" id="ARBA00022827"/>
    </source>
</evidence>
<keyword evidence="6 10" id="KW-0819">tRNA processing</keyword>
<keyword evidence="5 10" id="KW-0808">Transferase</keyword>
<dbReference type="GO" id="GO:0050660">
    <property type="term" value="F:flavin adenine dinucleotide binding"/>
    <property type="evidence" value="ECO:0007669"/>
    <property type="project" value="UniProtKB-UniRule"/>
</dbReference>
<comment type="subcellular location">
    <subcellularLocation>
        <location evidence="10">Cytoplasm</location>
    </subcellularLocation>
</comment>
<dbReference type="Gene3D" id="3.50.50.60">
    <property type="entry name" value="FAD/NAD(P)-binding domain"/>
    <property type="match status" value="2"/>
</dbReference>
<comment type="catalytic activity">
    <reaction evidence="10">
        <text>uridine(54) in tRNA + (6R)-5,10-methylene-5,6,7,8-tetrahydrofolate + NADH + H(+) = 5-methyluridine(54) in tRNA + (6S)-5,6,7,8-tetrahydrofolate + NAD(+)</text>
        <dbReference type="Rhea" id="RHEA:16873"/>
        <dbReference type="Rhea" id="RHEA-COMP:10167"/>
        <dbReference type="Rhea" id="RHEA-COMP:10193"/>
        <dbReference type="ChEBI" id="CHEBI:15378"/>
        <dbReference type="ChEBI" id="CHEBI:15636"/>
        <dbReference type="ChEBI" id="CHEBI:57453"/>
        <dbReference type="ChEBI" id="CHEBI:57540"/>
        <dbReference type="ChEBI" id="CHEBI:57945"/>
        <dbReference type="ChEBI" id="CHEBI:65315"/>
        <dbReference type="ChEBI" id="CHEBI:74447"/>
        <dbReference type="EC" id="2.1.1.74"/>
    </reaction>
</comment>
<evidence type="ECO:0000313" key="12">
    <source>
        <dbReference type="EMBL" id="PCI29523.1"/>
    </source>
</evidence>
<keyword evidence="4 10" id="KW-0285">Flavoprotein</keyword>
<sequence>MSDTPQVAVIGAGLAGCEAAWQLARKGVSVTLFEMRPETGTAVHKTGNFAELVCSNSFKSLDTGNAHGLLKDELEKAGSLIVQCAKESAVPAGSALAVDRENFSQLVRGKLLALGNVDFQAREIRDLQELQKQFSHIIVATGPLSSDALADSLKQIIEEDELFFYDAIAPVVFTESINMEIAYLASRYGKGTADYINCPMNRDEYYQFIEDLNLSEKVPFTGLEQAKHFEGCLPIEVMAERGAETLSFGPMKPVGLEDPRTGRRPYAVLQLRQENQLGTLYNLVGCQTRMTWPEQKKVFRKIPGLENCEFARHGSMHRNTYINAPRQLQASLELRKAPGIYLAGQITGVEGYTESTSMGLWAAMNVIADLEEKEKPQPSLLTMIGGLVNYLQTASSQNFQPMNSNFGLLTSPPKQKRIKKKEKRALQAQQAQEIWAQQLKEWEWME</sequence>
<dbReference type="PANTHER" id="PTHR11806:SF2">
    <property type="entry name" value="METHYLENETETRAHYDROFOLATE--TRNA-(URACIL-5-)-METHYLTRANSFERASE TRMFO"/>
    <property type="match status" value="1"/>
</dbReference>
<feature type="domain" description="MnmG N-terminal" evidence="11">
    <location>
        <begin position="6"/>
        <end position="374"/>
    </location>
</feature>
<dbReference type="Proteomes" id="UP000218113">
    <property type="component" value="Unassembled WGS sequence"/>
</dbReference>
<evidence type="ECO:0000256" key="6">
    <source>
        <dbReference type="ARBA" id="ARBA00022694"/>
    </source>
</evidence>
<dbReference type="InterPro" id="IPR002218">
    <property type="entry name" value="MnmG-rel"/>
</dbReference>
<comment type="caution">
    <text evidence="12">The sequence shown here is derived from an EMBL/GenBank/DDBJ whole genome shotgun (WGS) entry which is preliminary data.</text>
</comment>
<dbReference type="GO" id="GO:0047151">
    <property type="term" value="F:tRNA (uracil(54)-C5)-methyltransferase activity, 5,10-methylenetetrahydrofolate-dependent"/>
    <property type="evidence" value="ECO:0007669"/>
    <property type="project" value="UniProtKB-UniRule"/>
</dbReference>
<evidence type="ECO:0000259" key="11">
    <source>
        <dbReference type="Pfam" id="PF01134"/>
    </source>
</evidence>
<dbReference type="NCBIfam" id="NF003739">
    <property type="entry name" value="PRK05335.1"/>
    <property type="match status" value="1"/>
</dbReference>
<dbReference type="GO" id="GO:0002098">
    <property type="term" value="P:tRNA wobble uridine modification"/>
    <property type="evidence" value="ECO:0007669"/>
    <property type="project" value="TreeGrafter"/>
</dbReference>
<dbReference type="InterPro" id="IPR004417">
    <property type="entry name" value="TrmFO"/>
</dbReference>
<comment type="catalytic activity">
    <reaction evidence="10">
        <text>uridine(54) in tRNA + (6R)-5,10-methylene-5,6,7,8-tetrahydrofolate + NADPH + H(+) = 5-methyluridine(54) in tRNA + (6S)-5,6,7,8-tetrahydrofolate + NADP(+)</text>
        <dbReference type="Rhea" id="RHEA:62372"/>
        <dbReference type="Rhea" id="RHEA-COMP:10167"/>
        <dbReference type="Rhea" id="RHEA-COMP:10193"/>
        <dbReference type="ChEBI" id="CHEBI:15378"/>
        <dbReference type="ChEBI" id="CHEBI:15636"/>
        <dbReference type="ChEBI" id="CHEBI:57453"/>
        <dbReference type="ChEBI" id="CHEBI:57783"/>
        <dbReference type="ChEBI" id="CHEBI:58349"/>
        <dbReference type="ChEBI" id="CHEBI:65315"/>
        <dbReference type="ChEBI" id="CHEBI:74447"/>
        <dbReference type="EC" id="2.1.1.74"/>
    </reaction>
</comment>
<evidence type="ECO:0000256" key="4">
    <source>
        <dbReference type="ARBA" id="ARBA00022630"/>
    </source>
</evidence>
<proteinExistence type="inferred from homology"/>
<evidence type="ECO:0000256" key="5">
    <source>
        <dbReference type="ARBA" id="ARBA00022679"/>
    </source>
</evidence>
<dbReference type="NCBIfam" id="TIGR00137">
    <property type="entry name" value="gid_trmFO"/>
    <property type="match status" value="1"/>
</dbReference>
<keyword evidence="8 10" id="KW-0521">NADP</keyword>
<evidence type="ECO:0000256" key="2">
    <source>
        <dbReference type="ARBA" id="ARBA00022490"/>
    </source>
</evidence>
<comment type="similarity">
    <text evidence="10">Belongs to the MnmG family. TrmFO subfamily.</text>
</comment>
<dbReference type="PANTHER" id="PTHR11806">
    <property type="entry name" value="GLUCOSE INHIBITED DIVISION PROTEIN A"/>
    <property type="match status" value="1"/>
</dbReference>
<reference evidence="13" key="1">
    <citation type="submission" date="2017-08" db="EMBL/GenBank/DDBJ databases">
        <title>A dynamic microbial community with high functional redundancy inhabits the cold, oxic subseafloor aquifer.</title>
        <authorList>
            <person name="Tully B.J."/>
            <person name="Wheat C.G."/>
            <person name="Glazer B.T."/>
            <person name="Huber J.A."/>
        </authorList>
    </citation>
    <scope>NUCLEOTIDE SEQUENCE [LARGE SCALE GENOMIC DNA]</scope>
</reference>
<dbReference type="PRINTS" id="PR00411">
    <property type="entry name" value="PNDRDTASEI"/>
</dbReference>
<evidence type="ECO:0000256" key="9">
    <source>
        <dbReference type="ARBA" id="ARBA00023027"/>
    </source>
</evidence>
<accession>A0A2A4T7I3</accession>
<evidence type="ECO:0000313" key="13">
    <source>
        <dbReference type="Proteomes" id="UP000218113"/>
    </source>
</evidence>
<name>A0A2A4T7I3_9DELT</name>
<dbReference type="GO" id="GO:0030488">
    <property type="term" value="P:tRNA methylation"/>
    <property type="evidence" value="ECO:0007669"/>
    <property type="project" value="TreeGrafter"/>
</dbReference>
<keyword evidence="2 10" id="KW-0963">Cytoplasm</keyword>
<keyword evidence="9 10" id="KW-0520">NAD</keyword>
<dbReference type="SUPFAM" id="SSF51905">
    <property type="entry name" value="FAD/NAD(P)-binding domain"/>
    <property type="match status" value="1"/>
</dbReference>
<gene>
    <name evidence="10" type="primary">trmFO</name>
    <name evidence="12" type="ORF">COB67_03975</name>
</gene>